<dbReference type="Pfam" id="PF00849">
    <property type="entry name" value="PseudoU_synth_2"/>
    <property type="match status" value="1"/>
</dbReference>
<dbReference type="GO" id="GO:0003723">
    <property type="term" value="F:RNA binding"/>
    <property type="evidence" value="ECO:0007669"/>
    <property type="project" value="InterPro"/>
</dbReference>
<dbReference type="GO" id="GO:0000455">
    <property type="term" value="P:enzyme-directed rRNA pseudouridine synthesis"/>
    <property type="evidence" value="ECO:0007669"/>
    <property type="project" value="TreeGrafter"/>
</dbReference>
<evidence type="ECO:0000256" key="1">
    <source>
        <dbReference type="SAM" id="Coils"/>
    </source>
</evidence>
<sequence>MYFCIQMPFHLLHTQTPRPEQMNNPFCYEPHPLCLEAADEVRAYLKQHPEWDEEIQAGKMFGVLVCENQEGQLGFLAAYSGQIGGREDWPWFVPAVFDYLQPDGYFKQEEARISAINQQVKELEKTDEYLNLQEEWQQARQQADQEIAAYKQLMQQSKKLRDELRAKDGETETMIRESQFQKAELRRLKKRWQEQTDTIERRLQPFSAEIASLKAERKQRSDALQRWLFDHFMMANSENKYRSLTDIFSQTPQGVPPSGSGECCAPKLLQYAFTHQLRPLSMAEFWQGRSPRMEIRHHNHYYPACRGKCKPILGWMLPMEAHKTYQSLEPIIIHQASGFLVIYKPAGLLSVPGLSDAPSVESLLKKQYSEIYMVHRLDMDTSGVMVVALTQEAYHHLQSQFLARTVQKEYVAILEKEIQGSGTISLPLRPDLTDRPRQVVDTEYGKPALTEYQALGDCRIRLTPHTGRTHQLRVHCAHEQGLNNPIKGDPLYGRQKADRLYLHAELLSFNDPETNERLTFRYPAPF</sequence>
<dbReference type="InterPro" id="IPR006224">
    <property type="entry name" value="PsdUridine_synth_RluA-like_CS"/>
</dbReference>
<proteinExistence type="predicted"/>
<accession>A0A1G8BMD1</accession>
<dbReference type="SUPFAM" id="SSF55120">
    <property type="entry name" value="Pseudouridine synthase"/>
    <property type="match status" value="1"/>
</dbReference>
<keyword evidence="4" id="KW-1185">Reference proteome</keyword>
<dbReference type="Proteomes" id="UP000198779">
    <property type="component" value="Unassembled WGS sequence"/>
</dbReference>
<keyword evidence="1" id="KW-0175">Coiled coil</keyword>
<dbReference type="AlphaFoldDB" id="A0A1G8BMD1"/>
<feature type="coiled-coil region" evidence="1">
    <location>
        <begin position="106"/>
        <end position="202"/>
    </location>
</feature>
<dbReference type="CDD" id="cd02869">
    <property type="entry name" value="PseudoU_synth_RluA_like"/>
    <property type="match status" value="1"/>
</dbReference>
<dbReference type="GO" id="GO:0009982">
    <property type="term" value="F:pseudouridine synthase activity"/>
    <property type="evidence" value="ECO:0007669"/>
    <property type="project" value="InterPro"/>
</dbReference>
<dbReference type="STRING" id="645274.SAMN04487901_12317"/>
<dbReference type="Gene3D" id="1.10.287.1490">
    <property type="match status" value="1"/>
</dbReference>
<organism evidence="3 4">
    <name type="scientific">Prevotella communis</name>
    <dbReference type="NCBI Taxonomy" id="2913614"/>
    <lineage>
        <taxon>Bacteria</taxon>
        <taxon>Pseudomonadati</taxon>
        <taxon>Bacteroidota</taxon>
        <taxon>Bacteroidia</taxon>
        <taxon>Bacteroidales</taxon>
        <taxon>Prevotellaceae</taxon>
        <taxon>Prevotella</taxon>
    </lineage>
</organism>
<protein>
    <submittedName>
        <fullName evidence="3">tRNA pseudouridine32 synthase / 23S rRNA pseudouridine746 synthase</fullName>
    </submittedName>
</protein>
<evidence type="ECO:0000259" key="2">
    <source>
        <dbReference type="Pfam" id="PF00849"/>
    </source>
</evidence>
<dbReference type="GO" id="GO:0140098">
    <property type="term" value="F:catalytic activity, acting on RNA"/>
    <property type="evidence" value="ECO:0007669"/>
    <property type="project" value="UniProtKB-ARBA"/>
</dbReference>
<dbReference type="PANTHER" id="PTHR21600">
    <property type="entry name" value="MITOCHONDRIAL RNA PSEUDOURIDINE SYNTHASE"/>
    <property type="match status" value="1"/>
</dbReference>
<dbReference type="InterPro" id="IPR050188">
    <property type="entry name" value="RluA_PseudoU_synthase"/>
</dbReference>
<dbReference type="PROSITE" id="PS01129">
    <property type="entry name" value="PSI_RLU"/>
    <property type="match status" value="1"/>
</dbReference>
<dbReference type="EMBL" id="FNCQ01000023">
    <property type="protein sequence ID" value="SDH34346.1"/>
    <property type="molecule type" value="Genomic_DNA"/>
</dbReference>
<evidence type="ECO:0000313" key="3">
    <source>
        <dbReference type="EMBL" id="SDH34346.1"/>
    </source>
</evidence>
<dbReference type="InterPro" id="IPR020103">
    <property type="entry name" value="PsdUridine_synth_cat_dom_sf"/>
</dbReference>
<evidence type="ECO:0000313" key="4">
    <source>
        <dbReference type="Proteomes" id="UP000198779"/>
    </source>
</evidence>
<dbReference type="PANTHER" id="PTHR21600:SF89">
    <property type="entry name" value="RIBOSOMAL LARGE SUBUNIT PSEUDOURIDINE SYNTHASE A"/>
    <property type="match status" value="1"/>
</dbReference>
<gene>
    <name evidence="3" type="ORF">SAMN04487901_12317</name>
</gene>
<dbReference type="InterPro" id="IPR006145">
    <property type="entry name" value="PsdUridine_synth_RsuA/RluA"/>
</dbReference>
<feature type="domain" description="Pseudouridine synthase RsuA/RluA-like" evidence="2">
    <location>
        <begin position="339"/>
        <end position="478"/>
    </location>
</feature>
<reference evidence="4" key="1">
    <citation type="submission" date="2016-10" db="EMBL/GenBank/DDBJ databases">
        <authorList>
            <person name="Varghese N."/>
            <person name="Submissions S."/>
        </authorList>
    </citation>
    <scope>NUCLEOTIDE SEQUENCE [LARGE SCALE GENOMIC DNA]</scope>
    <source>
        <strain evidence="4">BP1-148</strain>
    </source>
</reference>
<name>A0A1G8BMD1_9BACT</name>
<dbReference type="Gene3D" id="3.30.2350.10">
    <property type="entry name" value="Pseudouridine synthase"/>
    <property type="match status" value="1"/>
</dbReference>